<dbReference type="AlphaFoldDB" id="A0A7D8Z5H7"/>
<evidence type="ECO:0000256" key="4">
    <source>
        <dbReference type="ARBA" id="ARBA00022989"/>
    </source>
</evidence>
<feature type="transmembrane region" description="Helical" evidence="6">
    <location>
        <begin position="71"/>
        <end position="94"/>
    </location>
</feature>
<reference evidence="8 9" key="1">
    <citation type="journal article" date="2019" name="PLoS Genet.">
        <title>Convergent evolution of linked mating-type loci in basidiomycete fungi.</title>
        <authorList>
            <person name="Sun S."/>
            <person name="Coelho M.A."/>
            <person name="Heitman J."/>
            <person name="Nowrousian M."/>
        </authorList>
    </citation>
    <scope>NUCLEOTIDE SEQUENCE [LARGE SCALE GENOMIC DNA]</scope>
    <source>
        <strain evidence="8 9">CBS 4282</strain>
    </source>
</reference>
<dbReference type="Proteomes" id="UP000473826">
    <property type="component" value="Unassembled WGS sequence"/>
</dbReference>
<name>A0A7D8Z5H7_VANHU</name>
<evidence type="ECO:0000313" key="8">
    <source>
        <dbReference type="EMBL" id="TXT04330.1"/>
    </source>
</evidence>
<dbReference type="PROSITE" id="PS51257">
    <property type="entry name" value="PROKAR_LIPOPROTEIN"/>
    <property type="match status" value="1"/>
</dbReference>
<keyword evidence="3 6" id="KW-0812">Transmembrane</keyword>
<feature type="transmembrane region" description="Helical" evidence="6">
    <location>
        <begin position="295"/>
        <end position="319"/>
    </location>
</feature>
<comment type="caution">
    <text evidence="8">The sequence shown here is derived from an EMBL/GenBank/DDBJ whole genome shotgun (WGS) entry which is preliminary data.</text>
</comment>
<accession>A0A7D8Z5H7</accession>
<feature type="transmembrane region" description="Helical" evidence="6">
    <location>
        <begin position="365"/>
        <end position="386"/>
    </location>
</feature>
<dbReference type="PANTHER" id="PTHR22950:SF683">
    <property type="entry name" value="AMINO ACID TRANSPORTER (EUROFUNG)"/>
    <property type="match status" value="1"/>
</dbReference>
<feature type="transmembrane region" description="Helical" evidence="6">
    <location>
        <begin position="128"/>
        <end position="152"/>
    </location>
</feature>
<dbReference type="GO" id="GO:0016020">
    <property type="term" value="C:membrane"/>
    <property type="evidence" value="ECO:0007669"/>
    <property type="project" value="UniProtKB-SubCell"/>
</dbReference>
<keyword evidence="4 6" id="KW-1133">Transmembrane helix</keyword>
<evidence type="ECO:0000313" key="9">
    <source>
        <dbReference type="Proteomes" id="UP000473826"/>
    </source>
</evidence>
<keyword evidence="5 6" id="KW-0472">Membrane</keyword>
<dbReference type="EMBL" id="QKWK01000016">
    <property type="protein sequence ID" value="TXT04330.1"/>
    <property type="molecule type" value="Genomic_DNA"/>
</dbReference>
<evidence type="ECO:0000256" key="1">
    <source>
        <dbReference type="ARBA" id="ARBA00004141"/>
    </source>
</evidence>
<feature type="transmembrane region" description="Helical" evidence="6">
    <location>
        <begin position="325"/>
        <end position="344"/>
    </location>
</feature>
<evidence type="ECO:0000256" key="5">
    <source>
        <dbReference type="ARBA" id="ARBA00023136"/>
    </source>
</evidence>
<evidence type="ECO:0000256" key="2">
    <source>
        <dbReference type="ARBA" id="ARBA00008066"/>
    </source>
</evidence>
<keyword evidence="9" id="KW-1185">Reference proteome</keyword>
<feature type="transmembrane region" description="Helical" evidence="6">
    <location>
        <begin position="100"/>
        <end position="121"/>
    </location>
</feature>
<dbReference type="Pfam" id="PF01490">
    <property type="entry name" value="Aa_trans"/>
    <property type="match status" value="1"/>
</dbReference>
<evidence type="ECO:0000256" key="3">
    <source>
        <dbReference type="ARBA" id="ARBA00022692"/>
    </source>
</evidence>
<evidence type="ECO:0000259" key="7">
    <source>
        <dbReference type="Pfam" id="PF01490"/>
    </source>
</evidence>
<evidence type="ECO:0000256" key="6">
    <source>
        <dbReference type="SAM" id="Phobius"/>
    </source>
</evidence>
<feature type="transmembrane region" description="Helical" evidence="6">
    <location>
        <begin position="213"/>
        <end position="235"/>
    </location>
</feature>
<feature type="transmembrane region" description="Helical" evidence="6">
    <location>
        <begin position="255"/>
        <end position="274"/>
    </location>
</feature>
<gene>
    <name evidence="8" type="ORF">VHUM_04217</name>
</gene>
<dbReference type="PANTHER" id="PTHR22950">
    <property type="entry name" value="AMINO ACID TRANSPORTER"/>
    <property type="match status" value="1"/>
</dbReference>
<feature type="transmembrane region" description="Helical" evidence="6">
    <location>
        <begin position="183"/>
        <end position="201"/>
    </location>
</feature>
<comment type="subcellular location">
    <subcellularLocation>
        <location evidence="1">Membrane</location>
        <topology evidence="1">Multi-pass membrane protein</topology>
    </subcellularLocation>
</comment>
<feature type="transmembrane region" description="Helical" evidence="6">
    <location>
        <begin position="15"/>
        <end position="40"/>
    </location>
</feature>
<dbReference type="OrthoDB" id="40134at2759"/>
<protein>
    <recommendedName>
        <fullName evidence="7">Amino acid transporter transmembrane domain-containing protein</fullName>
    </recommendedName>
</protein>
<proteinExistence type="inferred from homology"/>
<dbReference type="GO" id="GO:0015179">
    <property type="term" value="F:L-amino acid transmembrane transporter activity"/>
    <property type="evidence" value="ECO:0007669"/>
    <property type="project" value="TreeGrafter"/>
</dbReference>
<dbReference type="InterPro" id="IPR013057">
    <property type="entry name" value="AA_transpt_TM"/>
</dbReference>
<sequence>MTKANVGMGVLSIPYVFMTIGIVPGCILLVVMGCMVAYAASILQDFKINHPEVYNYSDVGYILFGKIGREYFAGAFVFTMFFGCGSAIVSISVALNAMTAHATCTQVFIVVAAVCGFMLCSIRTLGQIAWLGWVGCISILVAILTLTIAVGVQDRPAAAPPVGPWERDIQVIAHPPFAEGMTMVNNVLFSYGATSVYFGIISEMRDVRQYKKVMYASEALTGTLYLVIGNVVYHFTGQYVSSPSLGSAGPVLKKVCYGLATPALLVTLTLYAHIAAKYIFVRLLSGSRHLTHTGMVHWSVWLSCTFGTILVGYILASAIPSFNSIISFIGSLFTPSMVLIPFPLMWWHDNWRYGPKERRNYFKALVLMFIFFVGVFITIAGTYASITEIIATKQGRPWSCKDNSGTVKD</sequence>
<organism evidence="8 9">
    <name type="scientific">Vanrija humicola</name>
    <name type="common">Yeast</name>
    <name type="synonym">Cryptococcus humicola</name>
    <dbReference type="NCBI Taxonomy" id="5417"/>
    <lineage>
        <taxon>Eukaryota</taxon>
        <taxon>Fungi</taxon>
        <taxon>Dikarya</taxon>
        <taxon>Basidiomycota</taxon>
        <taxon>Agaricomycotina</taxon>
        <taxon>Tremellomycetes</taxon>
        <taxon>Trichosporonales</taxon>
        <taxon>Trichosporonaceae</taxon>
        <taxon>Vanrija</taxon>
    </lineage>
</organism>
<comment type="similarity">
    <text evidence="2">Belongs to the amino acid/polyamine transporter 2 family.</text>
</comment>
<feature type="domain" description="Amino acid transporter transmembrane" evidence="7">
    <location>
        <begin position="2"/>
        <end position="386"/>
    </location>
</feature>